<name>A0A0P6VVF0_9XANT</name>
<evidence type="ECO:0000256" key="3">
    <source>
        <dbReference type="ARBA" id="ARBA00022452"/>
    </source>
</evidence>
<feature type="signal peptide" evidence="7">
    <location>
        <begin position="1"/>
        <end position="33"/>
    </location>
</feature>
<organism evidence="9 10">
    <name type="scientific">Xanthomonas axonopodis</name>
    <dbReference type="NCBI Taxonomy" id="53413"/>
    <lineage>
        <taxon>Bacteria</taxon>
        <taxon>Pseudomonadati</taxon>
        <taxon>Pseudomonadota</taxon>
        <taxon>Gammaproteobacteria</taxon>
        <taxon>Lysobacterales</taxon>
        <taxon>Lysobacteraceae</taxon>
        <taxon>Xanthomonas</taxon>
    </lineage>
</organism>
<dbReference type="InterPro" id="IPR057601">
    <property type="entry name" value="Oar-like_b-barrel"/>
</dbReference>
<dbReference type="GO" id="GO:0044718">
    <property type="term" value="P:siderophore transmembrane transport"/>
    <property type="evidence" value="ECO:0007669"/>
    <property type="project" value="TreeGrafter"/>
</dbReference>
<dbReference type="PANTHER" id="PTHR30069:SF46">
    <property type="entry name" value="OAR PROTEIN"/>
    <property type="match status" value="1"/>
</dbReference>
<dbReference type="Pfam" id="PF25183">
    <property type="entry name" value="OMP_b-brl_4"/>
    <property type="match status" value="2"/>
</dbReference>
<comment type="caution">
    <text evidence="9">The sequence shown here is derived from an EMBL/GenBank/DDBJ whole genome shotgun (WGS) entry which is preliminary data.</text>
</comment>
<dbReference type="AlphaFoldDB" id="A0A0P6VVF0"/>
<evidence type="ECO:0000256" key="6">
    <source>
        <dbReference type="ARBA" id="ARBA00023237"/>
    </source>
</evidence>
<accession>A0A0P6VVF0</accession>
<keyword evidence="2" id="KW-0813">Transport</keyword>
<evidence type="ECO:0000313" key="9">
    <source>
        <dbReference type="EMBL" id="KPL49567.1"/>
    </source>
</evidence>
<protein>
    <submittedName>
        <fullName evidence="9">Membrane protein</fullName>
    </submittedName>
</protein>
<dbReference type="RefSeq" id="WP_054318950.1">
    <property type="nucleotide sequence ID" value="NZ_JFAQ01000061.1"/>
</dbReference>
<keyword evidence="6" id="KW-0998">Cell outer membrane</keyword>
<dbReference type="GO" id="GO:0030246">
    <property type="term" value="F:carbohydrate binding"/>
    <property type="evidence" value="ECO:0007669"/>
    <property type="project" value="InterPro"/>
</dbReference>
<evidence type="ECO:0000313" key="10">
    <source>
        <dbReference type="Proteomes" id="UP000054035"/>
    </source>
</evidence>
<dbReference type="GO" id="GO:0015344">
    <property type="term" value="F:siderophore uptake transmembrane transporter activity"/>
    <property type="evidence" value="ECO:0007669"/>
    <property type="project" value="TreeGrafter"/>
</dbReference>
<dbReference type="SUPFAM" id="SSF56935">
    <property type="entry name" value="Porins"/>
    <property type="match status" value="1"/>
</dbReference>
<dbReference type="OrthoDB" id="9768147at2"/>
<reference evidence="9 10" key="1">
    <citation type="submission" date="2014-02" db="EMBL/GenBank/DDBJ databases">
        <title>Genome sequence of Xanthomonas axonopodis DSM 3585 (T).</title>
        <authorList>
            <person name="Midha S."/>
            <person name="Patil P.B."/>
        </authorList>
    </citation>
    <scope>NUCLEOTIDE SEQUENCE [LARGE SCALE GENOMIC DNA]</scope>
    <source>
        <strain evidence="9 10">DSM 3585</strain>
    </source>
</reference>
<evidence type="ECO:0000259" key="8">
    <source>
        <dbReference type="Pfam" id="PF25183"/>
    </source>
</evidence>
<keyword evidence="4" id="KW-0812">Transmembrane</keyword>
<feature type="chain" id="PRO_5006131854" evidence="7">
    <location>
        <begin position="34"/>
        <end position="1013"/>
    </location>
</feature>
<dbReference type="Gene3D" id="2.40.170.20">
    <property type="entry name" value="TonB-dependent receptor, beta-barrel domain"/>
    <property type="match status" value="1"/>
</dbReference>
<proteinExistence type="predicted"/>
<feature type="domain" description="TonB-dependent transporter Oar-like beta-barrel" evidence="8">
    <location>
        <begin position="252"/>
        <end position="328"/>
    </location>
</feature>
<dbReference type="Proteomes" id="UP000054035">
    <property type="component" value="Unassembled WGS sequence"/>
</dbReference>
<feature type="domain" description="TonB-dependent transporter Oar-like beta-barrel" evidence="8">
    <location>
        <begin position="355"/>
        <end position="886"/>
    </location>
</feature>
<evidence type="ECO:0000256" key="1">
    <source>
        <dbReference type="ARBA" id="ARBA00004571"/>
    </source>
</evidence>
<gene>
    <name evidence="9" type="ORF">XAXN_06635</name>
</gene>
<sequence>MKTYYRTVSTLPARSLLCCALAASLLAASPAMAQSSNATLRGQVAASQTGTLVTATNVATGTTRRVATGPDGSYALVGLPPGTYKVNAGPGTEKTVTLSVASSVSLNLGTGGEATTPADGATTTLDTVKVIATSLQEVKTSEVGTNVSLKQINTVPQLTRNFLEFADTVPGMQFETDPNGNSRIRGGAQASSAVNVYIDGVGQKSYLFGGVSGQEQSAGNPFPQLAIGEYKVITSNYKAEFDQVGSAAIVASTKSGGNEFHGEIFGRTTNTDFRARQADERAGAPNADGSKRQTHQDEYGMAFSGPIVKDKAHFFVSYEGKGFEVSANPVSVPDSFSALSDDLPAGVQSRLGSVTRPFKEDLYFGKIDWDVGENDRLELTAKYRDEKSRDDVGDRNTAIAGKNNLNTEERYDLRWQHFGERYVNEARVSYEDVLFNPNAFTLGNQNIYTRGVAEDDVLIRDNATSGLAIQRKGQKGPSFQNDLTFNSIDWHGSHVIKMGVKYKEVELTQSENSTVNPSFYYAVADGLGTSAIPYQVKFNLPFAGAAPSVTTKSKQLGLYIQDDWDVNDKLQLNLGVRWDGEKIPSYLDNVTPPEVVAALNGPGTDPTVSATYAEQLAKGGVNINDYISNGHNRKQDNNNFAPRLGFSYDFRGDESLVLFGGAGRSYDRNLFDILGLEQVKSALAQYTLRFAEAAPGCTPAPGTCVNWNPAYLSDPSSLGSLVNSGVRNGEIDLLNNDVKTPYSDQYSLGLRTRLGEWNTSATLSYIHSKDGLILTLGNRYPNGDFFQNGGQPWNENPPGFGSLLIGNNGVETKTGQLLLSADKPYTQESGWGLTAAYTFSRARGNRGNDERYGFDAATIADYPFLDLNAVPRHRLVLTGIYDLFWGISASAKLTLATVPPRNEAVSYDQYGGQPSENIRIVSVDAPGGKFIAGGGIFGTRQLDLSLSKDMHVTEALTVQVRGDLINALNFRNYDQYAIDWGQDGVYNPRASINQYGALSTSPRTLFLSARIIW</sequence>
<keyword evidence="3" id="KW-1134">Transmembrane beta strand</keyword>
<dbReference type="GO" id="GO:0009279">
    <property type="term" value="C:cell outer membrane"/>
    <property type="evidence" value="ECO:0007669"/>
    <property type="project" value="UniProtKB-SubCell"/>
</dbReference>
<dbReference type="SUPFAM" id="SSF49452">
    <property type="entry name" value="Starch-binding domain-like"/>
    <property type="match status" value="1"/>
</dbReference>
<dbReference type="PANTHER" id="PTHR30069">
    <property type="entry name" value="TONB-DEPENDENT OUTER MEMBRANE RECEPTOR"/>
    <property type="match status" value="1"/>
</dbReference>
<dbReference type="InterPro" id="IPR036942">
    <property type="entry name" value="Beta-barrel_TonB_sf"/>
</dbReference>
<keyword evidence="5" id="KW-0472">Membrane</keyword>
<dbReference type="InterPro" id="IPR013784">
    <property type="entry name" value="Carb-bd-like_fold"/>
</dbReference>
<dbReference type="EMBL" id="JFAQ01000061">
    <property type="protein sequence ID" value="KPL49567.1"/>
    <property type="molecule type" value="Genomic_DNA"/>
</dbReference>
<dbReference type="PATRIC" id="fig|53413.25.peg.3775"/>
<dbReference type="InterPro" id="IPR039426">
    <property type="entry name" value="TonB-dep_rcpt-like"/>
</dbReference>
<keyword evidence="7" id="KW-0732">Signal</keyword>
<evidence type="ECO:0000256" key="4">
    <source>
        <dbReference type="ARBA" id="ARBA00022692"/>
    </source>
</evidence>
<comment type="subcellular location">
    <subcellularLocation>
        <location evidence="1">Cell outer membrane</location>
        <topology evidence="1">Multi-pass membrane protein</topology>
    </subcellularLocation>
</comment>
<evidence type="ECO:0000256" key="2">
    <source>
        <dbReference type="ARBA" id="ARBA00022448"/>
    </source>
</evidence>
<evidence type="ECO:0000256" key="5">
    <source>
        <dbReference type="ARBA" id="ARBA00023136"/>
    </source>
</evidence>
<evidence type="ECO:0000256" key="7">
    <source>
        <dbReference type="SAM" id="SignalP"/>
    </source>
</evidence>